<keyword evidence="5" id="KW-0378">Hydrolase</keyword>
<evidence type="ECO:0000256" key="7">
    <source>
        <dbReference type="ARBA" id="ARBA00023180"/>
    </source>
</evidence>
<evidence type="ECO:0000313" key="10">
    <source>
        <dbReference type="EMBL" id="ACO11439.1"/>
    </source>
</evidence>
<evidence type="ECO:0000256" key="1">
    <source>
        <dbReference type="ARBA" id="ARBA00001913"/>
    </source>
</evidence>
<accession>C1BQY6</accession>
<organism evidence="10">
    <name type="scientific">Caligus rogercresseyi</name>
    <name type="common">Sea louse</name>
    <dbReference type="NCBI Taxonomy" id="217165"/>
    <lineage>
        <taxon>Eukaryota</taxon>
        <taxon>Metazoa</taxon>
        <taxon>Ecdysozoa</taxon>
        <taxon>Arthropoda</taxon>
        <taxon>Crustacea</taxon>
        <taxon>Multicrustacea</taxon>
        <taxon>Hexanauplia</taxon>
        <taxon>Copepoda</taxon>
        <taxon>Siphonostomatoida</taxon>
        <taxon>Caligidae</taxon>
        <taxon>Caligus</taxon>
    </lineage>
</organism>
<dbReference type="SUPFAM" id="SSF53649">
    <property type="entry name" value="Alkaline phosphatase-like"/>
    <property type="match status" value="1"/>
</dbReference>
<dbReference type="PROSITE" id="PS00523">
    <property type="entry name" value="SULFATASE_1"/>
    <property type="match status" value="1"/>
</dbReference>
<gene>
    <name evidence="10" type="primary">ARSA</name>
</gene>
<sequence length="508" mass="57648">MKGLSFLFLLLGLQGVNSRRREPNVILFIADDLGYGDLSSYGHPSSRTPHIDNLITKSMLFSNYYSASPLCSPSRSALFTGEYPVRSGIYPGVFFPNSTGGLDPNKKTIMKELRDRFGYKSALIGKWHLGVGKQGEYLPTASKNFDYYYGIPYAHDMCPCHECFPKTECLSKCHDKFVPCPLFENTTIKEQPANLVTLTQRYTDKAIQFIKNNTENHFFLTYAFHQPHHPQFAGLRFRNTSSRGGIGDALSEMDDAVYQVIKAVKKLKLQSKTLIIFTSDNGPSLMREERGGCAGLFRCGKGTTYEGGMRVPMFMSWGGFIQPRISHTLISALDIYPTLMSIISVQYKNSTDGFDFTRHILKMDDKYNPRETLMYFPGNAQRRLGPFAMRYHQYKAHFYTQGNELSDGHNYDVSCGLRANLTLHNPPLLYDLSLDPGERYPLDPKVHKDLIFELQYEASEEFKRIKWAESEIAKPNSNEAQPCARKGCPNFPTCCNTLSLYPQISIVH</sequence>
<dbReference type="EMBL" id="BT077015">
    <property type="protein sequence ID" value="ACO11439.1"/>
    <property type="molecule type" value="mRNA"/>
</dbReference>
<dbReference type="InterPro" id="IPR024607">
    <property type="entry name" value="Sulfatase_CS"/>
</dbReference>
<reference evidence="10" key="1">
    <citation type="submission" date="2009-03" db="EMBL/GenBank/DDBJ databases">
        <title>Caligus rogercresseyi ESTs and full-length cDNAs.</title>
        <authorList>
            <person name="Yasuike M."/>
            <person name="von Schalburg K."/>
            <person name="Cooper G."/>
            <person name="Leong J."/>
            <person name="Jones S.R.M."/>
            <person name="Koop B.F."/>
        </authorList>
    </citation>
    <scope>NUCLEOTIDE SEQUENCE</scope>
    <source>
        <tissue evidence="10">Whole tissue</tissue>
    </source>
</reference>
<evidence type="ECO:0000256" key="4">
    <source>
        <dbReference type="ARBA" id="ARBA00022729"/>
    </source>
</evidence>
<evidence type="ECO:0000256" key="6">
    <source>
        <dbReference type="ARBA" id="ARBA00022837"/>
    </source>
</evidence>
<comment type="cofactor">
    <cofactor evidence="1">
        <name>Ca(2+)</name>
        <dbReference type="ChEBI" id="CHEBI:29108"/>
    </cofactor>
</comment>
<dbReference type="PROSITE" id="PS00149">
    <property type="entry name" value="SULFATASE_2"/>
    <property type="match status" value="1"/>
</dbReference>
<dbReference type="PANTHER" id="PTHR42693">
    <property type="entry name" value="ARYLSULFATASE FAMILY MEMBER"/>
    <property type="match status" value="1"/>
</dbReference>
<evidence type="ECO:0000256" key="3">
    <source>
        <dbReference type="ARBA" id="ARBA00022723"/>
    </source>
</evidence>
<dbReference type="InterPro" id="IPR017850">
    <property type="entry name" value="Alkaline_phosphatase_core_sf"/>
</dbReference>
<dbReference type="GO" id="GO:0004065">
    <property type="term" value="F:arylsulfatase activity"/>
    <property type="evidence" value="ECO:0007669"/>
    <property type="project" value="TreeGrafter"/>
</dbReference>
<dbReference type="GO" id="GO:0046872">
    <property type="term" value="F:metal ion binding"/>
    <property type="evidence" value="ECO:0007669"/>
    <property type="project" value="UniProtKB-KW"/>
</dbReference>
<feature type="signal peptide" evidence="8">
    <location>
        <begin position="1"/>
        <end position="18"/>
    </location>
</feature>
<dbReference type="Gene3D" id="3.40.720.10">
    <property type="entry name" value="Alkaline Phosphatase, subunit A"/>
    <property type="match status" value="1"/>
</dbReference>
<dbReference type="Gene3D" id="3.30.1120.10">
    <property type="match status" value="1"/>
</dbReference>
<protein>
    <submittedName>
        <fullName evidence="10">Arylsulfatase A</fullName>
    </submittedName>
</protein>
<comment type="similarity">
    <text evidence="2">Belongs to the sulfatase family.</text>
</comment>
<feature type="chain" id="PRO_5002904954" evidence="8">
    <location>
        <begin position="19"/>
        <end position="508"/>
    </location>
</feature>
<feature type="domain" description="Sulfatase N-terminal" evidence="9">
    <location>
        <begin position="23"/>
        <end position="342"/>
    </location>
</feature>
<evidence type="ECO:0000256" key="2">
    <source>
        <dbReference type="ARBA" id="ARBA00008779"/>
    </source>
</evidence>
<dbReference type="FunFam" id="3.40.720.10:FF:000023">
    <property type="entry name" value="Arylsulfatase A"/>
    <property type="match status" value="1"/>
</dbReference>
<keyword evidence="4 8" id="KW-0732">Signal</keyword>
<proteinExistence type="evidence at transcript level"/>
<evidence type="ECO:0000256" key="8">
    <source>
        <dbReference type="SAM" id="SignalP"/>
    </source>
</evidence>
<dbReference type="Pfam" id="PF00884">
    <property type="entry name" value="Sulfatase"/>
    <property type="match status" value="1"/>
</dbReference>
<dbReference type="InterPro" id="IPR000917">
    <property type="entry name" value="Sulfatase_N"/>
</dbReference>
<name>C1BQY6_CALRO</name>
<keyword evidence="3" id="KW-0479">Metal-binding</keyword>
<dbReference type="Pfam" id="PF14707">
    <property type="entry name" value="Sulfatase_C"/>
    <property type="match status" value="1"/>
</dbReference>
<dbReference type="AlphaFoldDB" id="C1BQY6"/>
<dbReference type="InterPro" id="IPR050738">
    <property type="entry name" value="Sulfatase"/>
</dbReference>
<keyword evidence="6" id="KW-0106">Calcium</keyword>
<dbReference type="PANTHER" id="PTHR42693:SF11">
    <property type="entry name" value="ARYLSULFATASE A"/>
    <property type="match status" value="1"/>
</dbReference>
<evidence type="ECO:0000256" key="5">
    <source>
        <dbReference type="ARBA" id="ARBA00022801"/>
    </source>
</evidence>
<keyword evidence="7" id="KW-0325">Glycoprotein</keyword>
<evidence type="ECO:0000259" key="9">
    <source>
        <dbReference type="Pfam" id="PF00884"/>
    </source>
</evidence>